<dbReference type="SUPFAM" id="SSF47923">
    <property type="entry name" value="Ypt/Rab-GAP domain of gyp1p"/>
    <property type="match status" value="2"/>
</dbReference>
<feature type="compositionally biased region" description="Polar residues" evidence="2">
    <location>
        <begin position="697"/>
        <end position="710"/>
    </location>
</feature>
<dbReference type="Pfam" id="PF00566">
    <property type="entry name" value="RabGAP-TBC"/>
    <property type="match status" value="1"/>
</dbReference>
<reference evidence="4 5" key="1">
    <citation type="submission" date="2024-07" db="EMBL/GenBank/DDBJ databases">
        <title>Draft sequence of the Neodothiora populina.</title>
        <authorList>
            <person name="Drown D.D."/>
            <person name="Schuette U.S."/>
            <person name="Buechlein A.B."/>
            <person name="Rusch D.R."/>
            <person name="Winton L.W."/>
            <person name="Adams G.A."/>
        </authorList>
    </citation>
    <scope>NUCLEOTIDE SEQUENCE [LARGE SCALE GENOMIC DNA]</scope>
    <source>
        <strain evidence="4 5">CPC 39397</strain>
    </source>
</reference>
<dbReference type="Gene3D" id="1.10.8.270">
    <property type="entry name" value="putative rabgap domain of human tbc1 domain family member 14 like domains"/>
    <property type="match status" value="1"/>
</dbReference>
<feature type="region of interest" description="Disordered" evidence="2">
    <location>
        <begin position="1"/>
        <end position="23"/>
    </location>
</feature>
<dbReference type="Gene3D" id="1.10.472.80">
    <property type="entry name" value="Ypt/Rab-GAP domain of gyp1p, domain 3"/>
    <property type="match status" value="1"/>
</dbReference>
<feature type="region of interest" description="Disordered" evidence="2">
    <location>
        <begin position="81"/>
        <end position="107"/>
    </location>
</feature>
<dbReference type="GeneID" id="95978001"/>
<comment type="caution">
    <text evidence="4">The sequence shown here is derived from an EMBL/GenBank/DDBJ whole genome shotgun (WGS) entry which is preliminary data.</text>
</comment>
<evidence type="ECO:0000256" key="2">
    <source>
        <dbReference type="SAM" id="MobiDB-lite"/>
    </source>
</evidence>
<feature type="compositionally biased region" description="Basic and acidic residues" evidence="2">
    <location>
        <begin position="491"/>
        <end position="500"/>
    </location>
</feature>
<feature type="compositionally biased region" description="Polar residues" evidence="2">
    <location>
        <begin position="720"/>
        <end position="730"/>
    </location>
</feature>
<dbReference type="InterPro" id="IPR050302">
    <property type="entry name" value="Rab_GAP_TBC_domain"/>
</dbReference>
<feature type="region of interest" description="Disordered" evidence="2">
    <location>
        <begin position="679"/>
        <end position="787"/>
    </location>
</feature>
<feature type="compositionally biased region" description="Low complexity" evidence="2">
    <location>
        <begin position="464"/>
        <end position="483"/>
    </location>
</feature>
<gene>
    <name evidence="4" type="ORF">AAFC00_004301</name>
</gene>
<evidence type="ECO:0000313" key="4">
    <source>
        <dbReference type="EMBL" id="KAL1306202.1"/>
    </source>
</evidence>
<feature type="domain" description="Rab-GAP TBC" evidence="3">
    <location>
        <begin position="146"/>
        <end position="334"/>
    </location>
</feature>
<feature type="compositionally biased region" description="Low complexity" evidence="2">
    <location>
        <begin position="923"/>
        <end position="934"/>
    </location>
</feature>
<sequence length="944" mass="103901">MDNQTVEFPLPTPSLSGHAASDSLVSVPLSDSVRFSVTTSQAREPDSPTAHQDEEDEEYMASLLARLEMENNALATDPKNAAVRSVSMSTQSPARDTDTSSIHPSLHVPPEALGMSLGDFWSSVVRDYPEALASMPTLTPIMIRKGVPDFLRPVVWGSLVGARDLDLCSEFQLLLERLEVEHSSIDGIIDKDLGRCFPTHELFMHPSGEGQRMLGQVLKCYNLHDPEIGYCQGMGFVVGILLMKMEAQDAFCVFVRLMETHGLRNCYSKSLSGLHLRIYQFQQLLAPLSPNLLAHFKNLGVEFAYLSQWFMTIFATTCPLDTLFRIYDVVLAEGADETIMRVALALILKNENKLLDMTEIEDVLQLLLGRGIWDPYEGGADQLVEEVTSLFGQVVTRTVLDKLHKSFLRESEGPAAEKTARALGFGSLHGSAFRLFDNWWAPSKSTSLSPAGFLRRTTSKQSLSTLNSLSGGSGADSLASTDSYASTAPTEVERNPERDSATPTKMHRSVRQEDRSLHEQVEGLLMALSEVQREAAQTAADLQKEQEKRDKAQNIVVDLMKLFHQKNTVDAYTHQRRITLPSRITAEQSSAERKEFRRRSNFVKSVTKSIMAGSDPALDNNLGLQASLLKLCALFDEEQSMSQTRIAAFTKDAPMSDEASTEAQILQLEDELAALRQKMHNDRARRDSKRSADSKGLRSSTDPIDNSSEPIRTRRDLYSRQGSVRDTSPVTLRAPGPLSISVPRMRPHHANSFPQNSSPVSRSASPRPRMIKTQDGRETPAPQKFTKRTSSLVSRNILATPDQQTPPDETLLVELVAAKTREATAIQERDEMKVQLDKMRRMQEAREHELQGQLESVQAIMAAQMEAHMVELERLKSFYAAVGGAISPGTAGSLGPSPAPTHEPVASAAGQSKGWGWFGKGRTASTLSTMSTTSNGGGAGTATS</sequence>
<dbReference type="Proteomes" id="UP001562354">
    <property type="component" value="Unassembled WGS sequence"/>
</dbReference>
<dbReference type="EMBL" id="JBFMKM010000005">
    <property type="protein sequence ID" value="KAL1306202.1"/>
    <property type="molecule type" value="Genomic_DNA"/>
</dbReference>
<dbReference type="InterPro" id="IPR000195">
    <property type="entry name" value="Rab-GAP-TBC_dom"/>
</dbReference>
<evidence type="ECO:0000313" key="5">
    <source>
        <dbReference type="Proteomes" id="UP001562354"/>
    </source>
</evidence>
<proteinExistence type="predicted"/>
<dbReference type="PANTHER" id="PTHR47219">
    <property type="entry name" value="RAB GTPASE-ACTIVATING PROTEIN 1-LIKE"/>
    <property type="match status" value="1"/>
</dbReference>
<protein>
    <recommendedName>
        <fullName evidence="3">Rab-GAP TBC domain-containing protein</fullName>
    </recommendedName>
</protein>
<feature type="compositionally biased region" description="Basic and acidic residues" evidence="2">
    <location>
        <begin position="679"/>
        <end position="696"/>
    </location>
</feature>
<dbReference type="PANTHER" id="PTHR47219:SF9">
    <property type="entry name" value="GTPASE ACTIVATING PROTEIN AND CENTROSOME-ASSOCIATED, ISOFORM B"/>
    <property type="match status" value="1"/>
</dbReference>
<dbReference type="SMART" id="SM00164">
    <property type="entry name" value="TBC"/>
    <property type="match status" value="1"/>
</dbReference>
<accession>A0ABR3PJG8</accession>
<name>A0ABR3PJG8_9PEZI</name>
<keyword evidence="1" id="KW-0175">Coiled coil</keyword>
<evidence type="ECO:0000259" key="3">
    <source>
        <dbReference type="PROSITE" id="PS50086"/>
    </source>
</evidence>
<dbReference type="PROSITE" id="PS50086">
    <property type="entry name" value="TBC_RABGAP"/>
    <property type="match status" value="1"/>
</dbReference>
<feature type="region of interest" description="Disordered" evidence="2">
    <location>
        <begin position="464"/>
        <end position="516"/>
    </location>
</feature>
<organism evidence="4 5">
    <name type="scientific">Neodothiora populina</name>
    <dbReference type="NCBI Taxonomy" id="2781224"/>
    <lineage>
        <taxon>Eukaryota</taxon>
        <taxon>Fungi</taxon>
        <taxon>Dikarya</taxon>
        <taxon>Ascomycota</taxon>
        <taxon>Pezizomycotina</taxon>
        <taxon>Dothideomycetes</taxon>
        <taxon>Dothideomycetidae</taxon>
        <taxon>Dothideales</taxon>
        <taxon>Dothioraceae</taxon>
        <taxon>Neodothiora</taxon>
    </lineage>
</organism>
<feature type="compositionally biased region" description="Gly residues" evidence="2">
    <location>
        <begin position="935"/>
        <end position="944"/>
    </location>
</feature>
<dbReference type="RefSeq" id="XP_069202475.1">
    <property type="nucleotide sequence ID" value="XM_069343920.1"/>
</dbReference>
<feature type="compositionally biased region" description="Low complexity" evidence="2">
    <location>
        <begin position="757"/>
        <end position="768"/>
    </location>
</feature>
<dbReference type="InterPro" id="IPR035969">
    <property type="entry name" value="Rab-GAP_TBC_sf"/>
</dbReference>
<feature type="compositionally biased region" description="Polar residues" evidence="2">
    <location>
        <begin position="86"/>
        <end position="103"/>
    </location>
</feature>
<feature type="coiled-coil region" evidence="1">
    <location>
        <begin position="528"/>
        <end position="562"/>
    </location>
</feature>
<feature type="region of interest" description="Disordered" evidence="2">
    <location>
        <begin position="892"/>
        <end position="944"/>
    </location>
</feature>
<evidence type="ECO:0000256" key="1">
    <source>
        <dbReference type="SAM" id="Coils"/>
    </source>
</evidence>
<keyword evidence="5" id="KW-1185">Reference proteome</keyword>
<feature type="region of interest" description="Disordered" evidence="2">
    <location>
        <begin position="36"/>
        <end position="56"/>
    </location>
</feature>